<evidence type="ECO:0000313" key="2">
    <source>
        <dbReference type="Proteomes" id="UP000671879"/>
    </source>
</evidence>
<reference evidence="2" key="1">
    <citation type="submission" date="2021-04" db="EMBL/GenBank/DDBJ databases">
        <title>A novel Synergistetes isolate from a pyrite-forming mixed culture.</title>
        <authorList>
            <person name="Bunk B."/>
            <person name="Sproer C."/>
            <person name="Spring S."/>
            <person name="Pester M."/>
        </authorList>
    </citation>
    <scope>NUCLEOTIDE SEQUENCE [LARGE SCALE GENOMIC DNA]</scope>
    <source>
        <strain evidence="2">J.5.4.2-T.3.5.2</strain>
    </source>
</reference>
<dbReference type="EMBL" id="CP072943">
    <property type="protein sequence ID" value="QTX31585.1"/>
    <property type="molecule type" value="Genomic_DNA"/>
</dbReference>
<dbReference type="Gene3D" id="2.60.450.10">
    <property type="entry name" value="Lipopolysaccharide (LPS) transport protein A like domain"/>
    <property type="match status" value="1"/>
</dbReference>
<protein>
    <recommendedName>
        <fullName evidence="3">Organic solvent tolerance-like N-terminal domain-containing protein</fullName>
    </recommendedName>
</protein>
<accession>A0A9Q7EWE6</accession>
<dbReference type="Proteomes" id="UP000671879">
    <property type="component" value="Chromosome"/>
</dbReference>
<sequence length="278" mass="29749">MAMKSKRRGPVGAFLLAAFLVMGGVAEGEEASLRAEELRYDPAFQQIRAQGDVVLRKGGMAFDAQEAEGFLAEGRYRLWGGVRGRSEERNVDVEAESLSYREEGGLEVVAEGAVSFRRGDDELRCARLLWRESGLLHATGGVEAFSGPRAVEADEGRFDGDAFRITGLKRYEDAQSGLFFRAAVVEGKLKGGVVVEVTASGSVEARLTGADGGTLRIVGAKALYSQARGTLVVSGSAVARQGERTLRADSLVLHLASRRIEALGSPKITFSLPERGTP</sequence>
<evidence type="ECO:0008006" key="3">
    <source>
        <dbReference type="Google" id="ProtNLM"/>
    </source>
</evidence>
<evidence type="ECO:0000313" key="1">
    <source>
        <dbReference type="EMBL" id="QTX31585.1"/>
    </source>
</evidence>
<proteinExistence type="predicted"/>
<dbReference type="KEGG" id="aram:KAR29_09440"/>
<dbReference type="AlphaFoldDB" id="A0A9Q7EWE6"/>
<keyword evidence="2" id="KW-1185">Reference proteome</keyword>
<organism evidence="1 2">
    <name type="scientific">Aminithiophilus ramosus</name>
    <dbReference type="NCBI Taxonomy" id="3029084"/>
    <lineage>
        <taxon>Bacteria</taxon>
        <taxon>Thermotogati</taxon>
        <taxon>Synergistota</taxon>
        <taxon>Synergistia</taxon>
        <taxon>Synergistales</taxon>
        <taxon>Aminithiophilaceae</taxon>
        <taxon>Aminithiophilus</taxon>
    </lineage>
</organism>
<gene>
    <name evidence="1" type="ORF">KAR29_09440</name>
</gene>
<name>A0A9Q7EWE6_9BACT</name>
<dbReference type="RefSeq" id="WP_274372751.1">
    <property type="nucleotide sequence ID" value="NZ_CP072943.1"/>
</dbReference>